<feature type="non-terminal residue" evidence="2">
    <location>
        <position position="1"/>
    </location>
</feature>
<dbReference type="Proteomes" id="UP000837857">
    <property type="component" value="Chromosome 26"/>
</dbReference>
<evidence type="ECO:0000313" key="3">
    <source>
        <dbReference type="Proteomes" id="UP000837857"/>
    </source>
</evidence>
<keyword evidence="1" id="KW-0732">Signal</keyword>
<accession>A0ABN8IN79</accession>
<evidence type="ECO:0000256" key="1">
    <source>
        <dbReference type="SAM" id="SignalP"/>
    </source>
</evidence>
<dbReference type="EMBL" id="OW152838">
    <property type="protein sequence ID" value="CAH2059554.1"/>
    <property type="molecule type" value="Genomic_DNA"/>
</dbReference>
<gene>
    <name evidence="2" type="ORF">IPOD504_LOCUS10922</name>
</gene>
<keyword evidence="3" id="KW-1185">Reference proteome</keyword>
<feature type="signal peptide" evidence="1">
    <location>
        <begin position="1"/>
        <end position="18"/>
    </location>
</feature>
<protein>
    <submittedName>
        <fullName evidence="2">Uncharacterized protein</fullName>
    </submittedName>
</protein>
<organism evidence="2 3">
    <name type="scientific">Iphiclides podalirius</name>
    <name type="common">scarce swallowtail</name>
    <dbReference type="NCBI Taxonomy" id="110791"/>
    <lineage>
        <taxon>Eukaryota</taxon>
        <taxon>Metazoa</taxon>
        <taxon>Ecdysozoa</taxon>
        <taxon>Arthropoda</taxon>
        <taxon>Hexapoda</taxon>
        <taxon>Insecta</taxon>
        <taxon>Pterygota</taxon>
        <taxon>Neoptera</taxon>
        <taxon>Endopterygota</taxon>
        <taxon>Lepidoptera</taxon>
        <taxon>Glossata</taxon>
        <taxon>Ditrysia</taxon>
        <taxon>Papilionoidea</taxon>
        <taxon>Papilionidae</taxon>
        <taxon>Papilioninae</taxon>
        <taxon>Iphiclides</taxon>
    </lineage>
</organism>
<name>A0ABN8IN79_9NEOP</name>
<evidence type="ECO:0000313" key="2">
    <source>
        <dbReference type="EMBL" id="CAH2059554.1"/>
    </source>
</evidence>
<reference evidence="2" key="1">
    <citation type="submission" date="2022-03" db="EMBL/GenBank/DDBJ databases">
        <authorList>
            <person name="Martin H S."/>
        </authorList>
    </citation>
    <scope>NUCLEOTIDE SEQUENCE</scope>
</reference>
<sequence>MMILIILSLNIFLQAFVASESAQENSALEEKSHAASRNHITHISHITTDNVTYLDKSENLLRIPKKYDDGKRKRKTIKKVPKRTVQKIIKKSKSKFKRNFYQATVLPTQVSNLIQDSLTDKTDGATTEVNQRKKSKKNLKLMRYPMPFQKLPFHNRYRRDNEREVYILKDLDEIQFFSKEDGYDAVKAHVKQYW</sequence>
<feature type="chain" id="PRO_5047434695" evidence="1">
    <location>
        <begin position="19"/>
        <end position="194"/>
    </location>
</feature>
<proteinExistence type="predicted"/>